<sequence length="114" mass="11634">MTASLPLATRPEIAHQADTELQLSGLSCMHCVGSTRKALEAVPGVIAADVTLEGAKVYGDATPEQLIAAVEDAGYHANQAGANSHPKTEPLTESAPTLPGTPGSGPLFTSGKRD</sequence>
<evidence type="ECO:0000313" key="3">
    <source>
        <dbReference type="EMBL" id="VTR14531.1"/>
    </source>
</evidence>
<dbReference type="InterPro" id="IPR036163">
    <property type="entry name" value="HMA_dom_sf"/>
</dbReference>
<accession>A0A4U9TGD0</accession>
<dbReference type="InterPro" id="IPR006121">
    <property type="entry name" value="HMA_dom"/>
</dbReference>
<evidence type="ECO:0000259" key="2">
    <source>
        <dbReference type="PROSITE" id="PS50846"/>
    </source>
</evidence>
<name>A0A4U9TGD0_SERFO</name>
<feature type="compositionally biased region" description="Low complexity" evidence="1">
    <location>
        <begin position="96"/>
        <end position="114"/>
    </location>
</feature>
<keyword evidence="3" id="KW-0378">Hydrolase</keyword>
<dbReference type="EMBL" id="CABEEZ010000002">
    <property type="protein sequence ID" value="VTR14531.1"/>
    <property type="molecule type" value="Genomic_DNA"/>
</dbReference>
<dbReference type="Gene3D" id="3.30.70.100">
    <property type="match status" value="1"/>
</dbReference>
<gene>
    <name evidence="3" type="primary">copA_1</name>
    <name evidence="3" type="ORF">NCTC12965_00013</name>
</gene>
<protein>
    <submittedName>
        <fullName evidence="3">Copper-exporting P-type ATPase A</fullName>
        <ecNumber evidence="3">3.6.3.-</ecNumber>
    </submittedName>
</protein>
<dbReference type="GO" id="GO:0016787">
    <property type="term" value="F:hydrolase activity"/>
    <property type="evidence" value="ECO:0007669"/>
    <property type="project" value="UniProtKB-KW"/>
</dbReference>
<dbReference type="CDD" id="cd00371">
    <property type="entry name" value="HMA"/>
    <property type="match status" value="1"/>
</dbReference>
<dbReference type="GO" id="GO:0046872">
    <property type="term" value="F:metal ion binding"/>
    <property type="evidence" value="ECO:0007669"/>
    <property type="project" value="InterPro"/>
</dbReference>
<proteinExistence type="predicted"/>
<dbReference type="Pfam" id="PF00403">
    <property type="entry name" value="HMA"/>
    <property type="match status" value="1"/>
</dbReference>
<dbReference type="SUPFAM" id="SSF55008">
    <property type="entry name" value="HMA, heavy metal-associated domain"/>
    <property type="match status" value="1"/>
</dbReference>
<dbReference type="EC" id="3.6.3.-" evidence="3"/>
<dbReference type="PROSITE" id="PS50846">
    <property type="entry name" value="HMA_2"/>
    <property type="match status" value="1"/>
</dbReference>
<feature type="domain" description="HMA" evidence="2">
    <location>
        <begin position="17"/>
        <end position="78"/>
    </location>
</feature>
<organism evidence="3">
    <name type="scientific">Serratia fonticola</name>
    <dbReference type="NCBI Taxonomy" id="47917"/>
    <lineage>
        <taxon>Bacteria</taxon>
        <taxon>Pseudomonadati</taxon>
        <taxon>Pseudomonadota</taxon>
        <taxon>Gammaproteobacteria</taxon>
        <taxon>Enterobacterales</taxon>
        <taxon>Yersiniaceae</taxon>
        <taxon>Serratia</taxon>
    </lineage>
</organism>
<evidence type="ECO:0000256" key="1">
    <source>
        <dbReference type="SAM" id="MobiDB-lite"/>
    </source>
</evidence>
<reference evidence="3" key="1">
    <citation type="submission" date="2019-05" db="EMBL/GenBank/DDBJ databases">
        <authorList>
            <consortium name="Pathogen Informatics"/>
        </authorList>
    </citation>
    <scope>NUCLEOTIDE SEQUENCE [LARGE SCALE GENOMIC DNA]</scope>
    <source>
        <strain evidence="3">NCTC12965</strain>
    </source>
</reference>
<dbReference type="AlphaFoldDB" id="A0A4U9TGD0"/>
<feature type="region of interest" description="Disordered" evidence="1">
    <location>
        <begin position="77"/>
        <end position="114"/>
    </location>
</feature>